<feature type="transmembrane region" description="Helical" evidence="1">
    <location>
        <begin position="282"/>
        <end position="302"/>
    </location>
</feature>
<keyword evidence="1" id="KW-1133">Transmembrane helix</keyword>
<comment type="caution">
    <text evidence="2">The sequence shown here is derived from an EMBL/GenBank/DDBJ whole genome shotgun (WGS) entry which is preliminary data.</text>
</comment>
<gene>
    <name evidence="2" type="ORF">JTE90_023269</name>
</gene>
<keyword evidence="1" id="KW-0472">Membrane</keyword>
<keyword evidence="1" id="KW-0812">Transmembrane</keyword>
<evidence type="ECO:0000256" key="1">
    <source>
        <dbReference type="SAM" id="Phobius"/>
    </source>
</evidence>
<organism evidence="2 3">
    <name type="scientific">Oedothorax gibbosus</name>
    <dbReference type="NCBI Taxonomy" id="931172"/>
    <lineage>
        <taxon>Eukaryota</taxon>
        <taxon>Metazoa</taxon>
        <taxon>Ecdysozoa</taxon>
        <taxon>Arthropoda</taxon>
        <taxon>Chelicerata</taxon>
        <taxon>Arachnida</taxon>
        <taxon>Araneae</taxon>
        <taxon>Araneomorphae</taxon>
        <taxon>Entelegynae</taxon>
        <taxon>Araneoidea</taxon>
        <taxon>Linyphiidae</taxon>
        <taxon>Erigoninae</taxon>
        <taxon>Oedothorax</taxon>
    </lineage>
</organism>
<dbReference type="InterPro" id="IPR037660">
    <property type="entry name" value="CCDC51"/>
</dbReference>
<dbReference type="PANTHER" id="PTHR28624:SF1">
    <property type="entry name" value="MITOCHONDRIAL POTASSIUM CHANNEL"/>
    <property type="match status" value="1"/>
</dbReference>
<reference evidence="2 3" key="1">
    <citation type="journal article" date="2022" name="Nat. Ecol. Evol.">
        <title>A masculinizing supergene underlies an exaggerated male reproductive morph in a spider.</title>
        <authorList>
            <person name="Hendrickx F."/>
            <person name="De Corte Z."/>
            <person name="Sonet G."/>
            <person name="Van Belleghem S.M."/>
            <person name="Kostlbacher S."/>
            <person name="Vangestel C."/>
        </authorList>
    </citation>
    <scope>NUCLEOTIDE SEQUENCE [LARGE SCALE GENOMIC DNA]</scope>
    <source>
        <strain evidence="2">W744_W776</strain>
    </source>
</reference>
<dbReference type="EMBL" id="JAFNEN010000673">
    <property type="protein sequence ID" value="KAG8178723.1"/>
    <property type="molecule type" value="Genomic_DNA"/>
</dbReference>
<name>A0AAV6U438_9ARAC</name>
<proteinExistence type="predicted"/>
<evidence type="ECO:0000313" key="2">
    <source>
        <dbReference type="EMBL" id="KAG8178723.1"/>
    </source>
</evidence>
<feature type="transmembrane region" description="Helical" evidence="1">
    <location>
        <begin position="163"/>
        <end position="185"/>
    </location>
</feature>
<evidence type="ECO:0000313" key="3">
    <source>
        <dbReference type="Proteomes" id="UP000827092"/>
    </source>
</evidence>
<dbReference type="PANTHER" id="PTHR28624">
    <property type="entry name" value="COILED-COIL DOMAIN-CONTAINING PROTEIN 51"/>
    <property type="match status" value="1"/>
</dbReference>
<dbReference type="AlphaFoldDB" id="A0AAV6U438"/>
<dbReference type="Proteomes" id="UP000827092">
    <property type="component" value="Unassembled WGS sequence"/>
</dbReference>
<accession>A0AAV6U438</accession>
<protein>
    <recommendedName>
        <fullName evidence="4">Coiled-coil domain-containing protein 51</fullName>
    </recommendedName>
</protein>
<sequence length="304" mass="35451">MLKAFRHNLNFSRNQSHKSLHQFQNKLAEKFKEAQLEEKTKFWLRKYEDLFGITKLTHVHERVLQAQKSIEIVQEKRRKVQEELFITQKKLQESRDVMYKTPMGDSQYITIVTKVHELLKEQKNLQETFAWYDQTEREQQTSLALAINNSQDHERTYREKNKYLSLLTGIVGALLGLVGSSITSWRYRKNIKLYETNISDQVALVQKNVDELNSNELKTDVWVRLEEQQKQFSESLNSVLSLAGENGSQEKNAGSDLDLQFERMSQKLENNLNLKLKSYTSVNVGAISGLVLLGSFLMYFNYGS</sequence>
<evidence type="ECO:0008006" key="4">
    <source>
        <dbReference type="Google" id="ProtNLM"/>
    </source>
</evidence>
<keyword evidence="3" id="KW-1185">Reference proteome</keyword>